<sequence length="163" mass="18040">MSMQVPDLASLNEVMFKGIEELLSGIDELRLSKTFLKMQNSFYSAAIDIVKAIARESKLSNCIKAMLESITGLPIASVRVNKVSNKYFVVATVNASASTVLEKWLEIADMLRGTSILFEWAGETDVSPVELGTLLGKIFAKQGVFLISEESFNVVKLLNEEWE</sequence>
<evidence type="ECO:0000313" key="1">
    <source>
        <dbReference type="EMBL" id="HEM66236.1"/>
    </source>
</evidence>
<name>A0A7J2U0P4_9CREN</name>
<accession>A0A7J2U0P4</accession>
<comment type="caution">
    <text evidence="1">The sequence shown here is derived from an EMBL/GenBank/DDBJ whole genome shotgun (WGS) entry which is preliminary data.</text>
</comment>
<dbReference type="AlphaFoldDB" id="A0A7J2U0P4"/>
<reference evidence="1" key="1">
    <citation type="journal article" date="2020" name="mSystems">
        <title>Genome- and Community-Level Interaction Insights into Carbon Utilization and Element Cycling Functions of Hydrothermarchaeota in Hydrothermal Sediment.</title>
        <authorList>
            <person name="Zhou Z."/>
            <person name="Liu Y."/>
            <person name="Xu W."/>
            <person name="Pan J."/>
            <person name="Luo Z.H."/>
            <person name="Li M."/>
        </authorList>
    </citation>
    <scope>NUCLEOTIDE SEQUENCE [LARGE SCALE GENOMIC DNA]</scope>
    <source>
        <strain evidence="1">SpSt-125</strain>
    </source>
</reference>
<proteinExistence type="predicted"/>
<organism evidence="1">
    <name type="scientific">Ignisphaera aggregans</name>
    <dbReference type="NCBI Taxonomy" id="334771"/>
    <lineage>
        <taxon>Archaea</taxon>
        <taxon>Thermoproteota</taxon>
        <taxon>Thermoprotei</taxon>
        <taxon>Desulfurococcales</taxon>
        <taxon>Desulfurococcaceae</taxon>
        <taxon>Ignisphaera</taxon>
    </lineage>
</organism>
<gene>
    <name evidence="1" type="ORF">ENO26_01480</name>
</gene>
<dbReference type="EMBL" id="DSEU01000005">
    <property type="protein sequence ID" value="HEM66236.1"/>
    <property type="molecule type" value="Genomic_DNA"/>
</dbReference>
<protein>
    <submittedName>
        <fullName evidence="1">Uncharacterized protein</fullName>
    </submittedName>
</protein>